<comment type="similarity">
    <text evidence="4 14">Belongs to the cytochrome P450 family.</text>
</comment>
<dbReference type="InterPro" id="IPR036396">
    <property type="entry name" value="Cyt_P450_sf"/>
</dbReference>
<evidence type="ECO:0000313" key="16">
    <source>
        <dbReference type="Proteomes" id="UP000076502"/>
    </source>
</evidence>
<evidence type="ECO:0000313" key="15">
    <source>
        <dbReference type="EMBL" id="KZC05571.1"/>
    </source>
</evidence>
<protein>
    <submittedName>
        <fullName evidence="15">Cytochrome P450 9e2</fullName>
    </submittedName>
</protein>
<dbReference type="InterPro" id="IPR001128">
    <property type="entry name" value="Cyt_P450"/>
</dbReference>
<dbReference type="GO" id="GO:0005506">
    <property type="term" value="F:iron ion binding"/>
    <property type="evidence" value="ECO:0007669"/>
    <property type="project" value="InterPro"/>
</dbReference>
<evidence type="ECO:0000256" key="12">
    <source>
        <dbReference type="ARBA" id="ARBA00023136"/>
    </source>
</evidence>
<dbReference type="PRINTS" id="PR00463">
    <property type="entry name" value="EP450I"/>
</dbReference>
<dbReference type="FunFam" id="1.10.630.10:FF:000042">
    <property type="entry name" value="Cytochrome P450"/>
    <property type="match status" value="1"/>
</dbReference>
<reference evidence="15 16" key="1">
    <citation type="submission" date="2015-07" db="EMBL/GenBank/DDBJ databases">
        <title>The genome of Dufourea novaeangliae.</title>
        <authorList>
            <person name="Pan H."/>
            <person name="Kapheim K."/>
        </authorList>
    </citation>
    <scope>NUCLEOTIDE SEQUENCE [LARGE SCALE GENOMIC DNA]</scope>
    <source>
        <strain evidence="15">0120121106</strain>
        <tissue evidence="15">Whole body</tissue>
    </source>
</reference>
<dbReference type="PANTHER" id="PTHR24292">
    <property type="entry name" value="CYTOCHROME P450"/>
    <property type="match status" value="1"/>
</dbReference>
<keyword evidence="7" id="KW-0256">Endoplasmic reticulum</keyword>
<keyword evidence="16" id="KW-1185">Reference proteome</keyword>
<dbReference type="EMBL" id="KQ434796">
    <property type="protein sequence ID" value="KZC05571.1"/>
    <property type="molecule type" value="Genomic_DNA"/>
</dbReference>
<comment type="subcellular location">
    <subcellularLocation>
        <location evidence="3">Endoplasmic reticulum membrane</location>
        <topology evidence="3">Peripheral membrane protein</topology>
    </subcellularLocation>
    <subcellularLocation>
        <location evidence="2">Microsome membrane</location>
        <topology evidence="2">Peripheral membrane protein</topology>
    </subcellularLocation>
</comment>
<evidence type="ECO:0000256" key="1">
    <source>
        <dbReference type="ARBA" id="ARBA00001971"/>
    </source>
</evidence>
<evidence type="ECO:0000256" key="9">
    <source>
        <dbReference type="ARBA" id="ARBA00023002"/>
    </source>
</evidence>
<dbReference type="OrthoDB" id="2789670at2759"/>
<evidence type="ECO:0000256" key="7">
    <source>
        <dbReference type="ARBA" id="ARBA00022824"/>
    </source>
</evidence>
<comment type="cofactor">
    <cofactor evidence="1 13">
        <name>heme</name>
        <dbReference type="ChEBI" id="CHEBI:30413"/>
    </cofactor>
</comment>
<evidence type="ECO:0000256" key="8">
    <source>
        <dbReference type="ARBA" id="ARBA00022848"/>
    </source>
</evidence>
<keyword evidence="10 13" id="KW-0408">Iron</keyword>
<dbReference type="GO" id="GO:0016705">
    <property type="term" value="F:oxidoreductase activity, acting on paired donors, with incorporation or reduction of molecular oxygen"/>
    <property type="evidence" value="ECO:0007669"/>
    <property type="project" value="InterPro"/>
</dbReference>
<dbReference type="PRINTS" id="PR00385">
    <property type="entry name" value="P450"/>
</dbReference>
<evidence type="ECO:0000256" key="3">
    <source>
        <dbReference type="ARBA" id="ARBA00004406"/>
    </source>
</evidence>
<gene>
    <name evidence="15" type="ORF">WN55_04511</name>
</gene>
<dbReference type="PANTHER" id="PTHR24292:SF54">
    <property type="entry name" value="CYP9F3-RELATED"/>
    <property type="match status" value="1"/>
</dbReference>
<dbReference type="GO" id="GO:0004497">
    <property type="term" value="F:monooxygenase activity"/>
    <property type="evidence" value="ECO:0007669"/>
    <property type="project" value="UniProtKB-KW"/>
</dbReference>
<evidence type="ECO:0000256" key="14">
    <source>
        <dbReference type="RuleBase" id="RU000461"/>
    </source>
</evidence>
<evidence type="ECO:0000256" key="4">
    <source>
        <dbReference type="ARBA" id="ARBA00010617"/>
    </source>
</evidence>
<keyword evidence="8" id="KW-0492">Microsome</keyword>
<proteinExistence type="inferred from homology"/>
<evidence type="ECO:0000256" key="2">
    <source>
        <dbReference type="ARBA" id="ARBA00004174"/>
    </source>
</evidence>
<sequence>MIEAWSVILALVVSLATYYYLKKKQSYFDVRGIPHYKGLPVLGTMWKAVFQRVTFAESILELYNVRKDAKYVGFYDFLTPAIAIRDIELVKNITVKYFDHFQDHESIQSEATEPLFSKNLFALRGERWKEVRTLLSPAFTSSKMKAMYKLMHECAERYGDFLATIPEGERCLELKDVFTRYTNDVIATCAFGVNVDSMADRDNKFYLNGREATSFGRLKSLKFFIVLNMPYLAHLLGIKLISPVIDEFFKDIVASTIKARDENGIVRPDMLQLMMDTRGKLGPGKELTIEDMTAQAFIFFFGGFESTSTLMCFAAYEVGVNPEIQTRLQEEIDEVLENSNGKVSYEAINDMKYLDAVVNEALRIHPVVVAVDRTCTKPFELPPALPGGKPYHMKKGEYLWIPIYGIQYDPQHFEEPHKFNPDRFFDDPKRIMNSGTFLSFGMGPRMCIGNRFALMEAKVLLFNVFARCNLKPNSKTTIPMELSKKGFQMTAKDGFWFDVEPRKTVCPVLVNSVYNGTST</sequence>
<keyword evidence="12" id="KW-0472">Membrane</keyword>
<dbReference type="GO" id="GO:0005789">
    <property type="term" value="C:endoplasmic reticulum membrane"/>
    <property type="evidence" value="ECO:0007669"/>
    <property type="project" value="UniProtKB-SubCell"/>
</dbReference>
<organism evidence="15 16">
    <name type="scientific">Dufourea novaeangliae</name>
    <name type="common">Sweat bee</name>
    <dbReference type="NCBI Taxonomy" id="178035"/>
    <lineage>
        <taxon>Eukaryota</taxon>
        <taxon>Metazoa</taxon>
        <taxon>Ecdysozoa</taxon>
        <taxon>Arthropoda</taxon>
        <taxon>Hexapoda</taxon>
        <taxon>Insecta</taxon>
        <taxon>Pterygota</taxon>
        <taxon>Neoptera</taxon>
        <taxon>Endopterygota</taxon>
        <taxon>Hymenoptera</taxon>
        <taxon>Apocrita</taxon>
        <taxon>Aculeata</taxon>
        <taxon>Apoidea</taxon>
        <taxon>Anthophila</taxon>
        <taxon>Halictidae</taxon>
        <taxon>Rophitinae</taxon>
        <taxon>Dufourea</taxon>
    </lineage>
</organism>
<evidence type="ECO:0000256" key="13">
    <source>
        <dbReference type="PIRSR" id="PIRSR602401-1"/>
    </source>
</evidence>
<dbReference type="InterPro" id="IPR050476">
    <property type="entry name" value="Insect_CytP450_Detox"/>
</dbReference>
<dbReference type="Proteomes" id="UP000076502">
    <property type="component" value="Unassembled WGS sequence"/>
</dbReference>
<evidence type="ECO:0000256" key="10">
    <source>
        <dbReference type="ARBA" id="ARBA00023004"/>
    </source>
</evidence>
<dbReference type="PROSITE" id="PS00086">
    <property type="entry name" value="CYTOCHROME_P450"/>
    <property type="match status" value="1"/>
</dbReference>
<accession>A0A154P136</accession>
<dbReference type="SUPFAM" id="SSF48264">
    <property type="entry name" value="Cytochrome P450"/>
    <property type="match status" value="1"/>
</dbReference>
<keyword evidence="9 14" id="KW-0560">Oxidoreductase</keyword>
<dbReference type="CDD" id="cd11056">
    <property type="entry name" value="CYP6-like"/>
    <property type="match status" value="1"/>
</dbReference>
<name>A0A154P136_DUFNO</name>
<dbReference type="Pfam" id="PF00067">
    <property type="entry name" value="p450"/>
    <property type="match status" value="1"/>
</dbReference>
<evidence type="ECO:0000256" key="11">
    <source>
        <dbReference type="ARBA" id="ARBA00023033"/>
    </source>
</evidence>
<evidence type="ECO:0000256" key="6">
    <source>
        <dbReference type="ARBA" id="ARBA00022723"/>
    </source>
</evidence>
<keyword evidence="5 13" id="KW-0349">Heme</keyword>
<dbReference type="InterPro" id="IPR002401">
    <property type="entry name" value="Cyt_P450_E_grp-I"/>
</dbReference>
<keyword evidence="6 13" id="KW-0479">Metal-binding</keyword>
<dbReference type="InterPro" id="IPR017972">
    <property type="entry name" value="Cyt_P450_CS"/>
</dbReference>
<evidence type="ECO:0000256" key="5">
    <source>
        <dbReference type="ARBA" id="ARBA00022617"/>
    </source>
</evidence>
<dbReference type="GO" id="GO:0020037">
    <property type="term" value="F:heme binding"/>
    <property type="evidence" value="ECO:0007669"/>
    <property type="project" value="InterPro"/>
</dbReference>
<keyword evidence="11 14" id="KW-0503">Monooxygenase</keyword>
<dbReference type="AlphaFoldDB" id="A0A154P136"/>
<dbReference type="Gene3D" id="1.10.630.10">
    <property type="entry name" value="Cytochrome P450"/>
    <property type="match status" value="1"/>
</dbReference>
<dbReference type="STRING" id="178035.A0A154P136"/>
<feature type="binding site" description="axial binding residue" evidence="13">
    <location>
        <position position="447"/>
    </location>
    <ligand>
        <name>heme</name>
        <dbReference type="ChEBI" id="CHEBI:30413"/>
    </ligand>
    <ligandPart>
        <name>Fe</name>
        <dbReference type="ChEBI" id="CHEBI:18248"/>
    </ligandPart>
</feature>